<organism evidence="1 2">
    <name type="scientific">Phoenicibacter congonensis</name>
    <dbReference type="NCBI Taxonomy" id="1944646"/>
    <lineage>
        <taxon>Bacteria</taxon>
        <taxon>Bacillati</taxon>
        <taxon>Actinomycetota</taxon>
        <taxon>Coriobacteriia</taxon>
        <taxon>Eggerthellales</taxon>
        <taxon>Eggerthellaceae</taxon>
        <taxon>Phoenicibacter</taxon>
    </lineage>
</organism>
<evidence type="ECO:0000313" key="1">
    <source>
        <dbReference type="EMBL" id="MDO4841687.1"/>
    </source>
</evidence>
<protein>
    <submittedName>
        <fullName evidence="1">Uncharacterized protein</fullName>
    </submittedName>
</protein>
<comment type="caution">
    <text evidence="1">The sequence shown here is derived from an EMBL/GenBank/DDBJ whole genome shotgun (WGS) entry which is preliminary data.</text>
</comment>
<gene>
    <name evidence="1" type="ORF">Q3982_03305</name>
</gene>
<accession>A0AA43RH17</accession>
<dbReference type="EMBL" id="JAUMVS010000038">
    <property type="protein sequence ID" value="MDO4841687.1"/>
    <property type="molecule type" value="Genomic_DNA"/>
</dbReference>
<keyword evidence="2" id="KW-1185">Reference proteome</keyword>
<sequence>MISPRATIHLTVSQDNAVPLSIMQNDEITLTAENCAGLSQGTAPVYAGDYEVTPSAEGEVLKTAQKTMRKDLTIHPIPYFEVSNTAGGDTVFIGGEIERS</sequence>
<proteinExistence type="predicted"/>
<dbReference type="Proteomes" id="UP001168575">
    <property type="component" value="Unassembled WGS sequence"/>
</dbReference>
<reference evidence="1" key="1">
    <citation type="submission" date="2023-07" db="EMBL/GenBank/DDBJ databases">
        <title>Between Cages and Wild: Unraveling the Impact of Captivity on Animal Microbiomes and Antimicrobial Resistance.</title>
        <authorList>
            <person name="Schmartz G.P."/>
            <person name="Rehner J."/>
            <person name="Schuff M.J."/>
            <person name="Becker S.L."/>
            <person name="Kravczyk M."/>
            <person name="Gurevich A."/>
            <person name="Francke R."/>
            <person name="Mueller R."/>
            <person name="Keller V."/>
            <person name="Keller A."/>
        </authorList>
    </citation>
    <scope>NUCLEOTIDE SEQUENCE</scope>
    <source>
        <strain evidence="1">S12M_St_49</strain>
    </source>
</reference>
<evidence type="ECO:0000313" key="2">
    <source>
        <dbReference type="Proteomes" id="UP001168575"/>
    </source>
</evidence>
<name>A0AA43RH17_9ACTN</name>
<dbReference type="AlphaFoldDB" id="A0AA43RH17"/>